<protein>
    <submittedName>
        <fullName evidence="1">Uncharacterized protein</fullName>
    </submittedName>
</protein>
<dbReference type="EMBL" id="MU855823">
    <property type="protein sequence ID" value="KAK3899176.1"/>
    <property type="molecule type" value="Genomic_DNA"/>
</dbReference>
<comment type="caution">
    <text evidence="1">The sequence shown here is derived from an EMBL/GenBank/DDBJ whole genome shotgun (WGS) entry which is preliminary data.</text>
</comment>
<gene>
    <name evidence="1" type="ORF">C8A05DRAFT_46695</name>
</gene>
<keyword evidence="2" id="KW-1185">Reference proteome</keyword>
<dbReference type="AlphaFoldDB" id="A0AAN6ME59"/>
<organism evidence="1 2">
    <name type="scientific">Staphylotrichum tortipilum</name>
    <dbReference type="NCBI Taxonomy" id="2831512"/>
    <lineage>
        <taxon>Eukaryota</taxon>
        <taxon>Fungi</taxon>
        <taxon>Dikarya</taxon>
        <taxon>Ascomycota</taxon>
        <taxon>Pezizomycotina</taxon>
        <taxon>Sordariomycetes</taxon>
        <taxon>Sordariomycetidae</taxon>
        <taxon>Sordariales</taxon>
        <taxon>Chaetomiaceae</taxon>
        <taxon>Staphylotrichum</taxon>
    </lineage>
</organism>
<sequence length="457" mass="52154">MQEPVQENRFLGRSAPLEIIIRILQACHSTRDLLAFRANAAVALWPVWLCEIPHARDALIAVIVVEAEPRDQLPPTCLSSNQFQHPAAPTFPELKAVLELHRLSHAIANCIGAQDVRRPKNREGYPAPMEEPSRIPEWLARVDQKVFRLLILGASLAGAYQEPLFKAREHPDPARRTLRQRLKNHQSSGFWKDDLAFLMQFDICDLAAPADMQEALFGPAAEWLLDNILTDRESIAAMSKRFEQRCGRARRCLARGDHCPVTVLMDGGGSQSDAHLILLELMRMFWLHHARNIIHRRKPRSDDVYRNIQSPVASTVGVSPWICRAYEVMLPLSLPQSNCERLKACPAVPRAGEKGPLKEATSIPWPRLDIKFFDYFLWRHFRVDFGTFFFHRQQVQMELPSYGGFIESSAIFSHDNVEDPSPYNDWEFVLECADFLEGAELVDRLPREVEASYLPPL</sequence>
<name>A0AAN6ME59_9PEZI</name>
<reference evidence="1" key="1">
    <citation type="journal article" date="2023" name="Mol. Phylogenet. Evol.">
        <title>Genome-scale phylogeny and comparative genomics of the fungal order Sordariales.</title>
        <authorList>
            <person name="Hensen N."/>
            <person name="Bonometti L."/>
            <person name="Westerberg I."/>
            <person name="Brannstrom I.O."/>
            <person name="Guillou S."/>
            <person name="Cros-Aarteil S."/>
            <person name="Calhoun S."/>
            <person name="Haridas S."/>
            <person name="Kuo A."/>
            <person name="Mondo S."/>
            <person name="Pangilinan J."/>
            <person name="Riley R."/>
            <person name="LaButti K."/>
            <person name="Andreopoulos B."/>
            <person name="Lipzen A."/>
            <person name="Chen C."/>
            <person name="Yan M."/>
            <person name="Daum C."/>
            <person name="Ng V."/>
            <person name="Clum A."/>
            <person name="Steindorff A."/>
            <person name="Ohm R.A."/>
            <person name="Martin F."/>
            <person name="Silar P."/>
            <person name="Natvig D.O."/>
            <person name="Lalanne C."/>
            <person name="Gautier V."/>
            <person name="Ament-Velasquez S.L."/>
            <person name="Kruys A."/>
            <person name="Hutchinson M.I."/>
            <person name="Powell A.J."/>
            <person name="Barry K."/>
            <person name="Miller A.N."/>
            <person name="Grigoriev I.V."/>
            <person name="Debuchy R."/>
            <person name="Gladieux P."/>
            <person name="Hiltunen Thoren M."/>
            <person name="Johannesson H."/>
        </authorList>
    </citation>
    <scope>NUCLEOTIDE SEQUENCE</scope>
    <source>
        <strain evidence="1">CBS 103.79</strain>
    </source>
</reference>
<dbReference type="Proteomes" id="UP001303889">
    <property type="component" value="Unassembled WGS sequence"/>
</dbReference>
<reference evidence="1" key="2">
    <citation type="submission" date="2023-05" db="EMBL/GenBank/DDBJ databases">
        <authorList>
            <consortium name="Lawrence Berkeley National Laboratory"/>
            <person name="Steindorff A."/>
            <person name="Hensen N."/>
            <person name="Bonometti L."/>
            <person name="Westerberg I."/>
            <person name="Brannstrom I.O."/>
            <person name="Guillou S."/>
            <person name="Cros-Aarteil S."/>
            <person name="Calhoun S."/>
            <person name="Haridas S."/>
            <person name="Kuo A."/>
            <person name="Mondo S."/>
            <person name="Pangilinan J."/>
            <person name="Riley R."/>
            <person name="Labutti K."/>
            <person name="Andreopoulos B."/>
            <person name="Lipzen A."/>
            <person name="Chen C."/>
            <person name="Yanf M."/>
            <person name="Daum C."/>
            <person name="Ng V."/>
            <person name="Clum A."/>
            <person name="Ohm R."/>
            <person name="Martin F."/>
            <person name="Silar P."/>
            <person name="Natvig D."/>
            <person name="Lalanne C."/>
            <person name="Gautier V."/>
            <person name="Ament-Velasquez S.L."/>
            <person name="Kruys A."/>
            <person name="Hutchinson M.I."/>
            <person name="Powell A.J."/>
            <person name="Barry K."/>
            <person name="Miller A.N."/>
            <person name="Grigoriev I.V."/>
            <person name="Debuchy R."/>
            <person name="Gladieux P."/>
            <person name="Thoren M.H."/>
            <person name="Johannesson H."/>
        </authorList>
    </citation>
    <scope>NUCLEOTIDE SEQUENCE</scope>
    <source>
        <strain evidence="1">CBS 103.79</strain>
    </source>
</reference>
<proteinExistence type="predicted"/>
<evidence type="ECO:0000313" key="1">
    <source>
        <dbReference type="EMBL" id="KAK3899176.1"/>
    </source>
</evidence>
<accession>A0AAN6ME59</accession>
<evidence type="ECO:0000313" key="2">
    <source>
        <dbReference type="Proteomes" id="UP001303889"/>
    </source>
</evidence>